<proteinExistence type="predicted"/>
<dbReference type="EMBL" id="JAUSVM010000001">
    <property type="protein sequence ID" value="MDQ0424259.1"/>
    <property type="molecule type" value="Genomic_DNA"/>
</dbReference>
<name>A0ABU0GFX5_9CELL</name>
<comment type="caution">
    <text evidence="1">The sequence shown here is derived from an EMBL/GenBank/DDBJ whole genome shotgun (WGS) entry which is preliminary data.</text>
</comment>
<evidence type="ECO:0000313" key="1">
    <source>
        <dbReference type="EMBL" id="MDQ0424259.1"/>
    </source>
</evidence>
<dbReference type="RefSeq" id="WP_307415819.1">
    <property type="nucleotide sequence ID" value="NZ_JAUSVM010000001.1"/>
</dbReference>
<organism evidence="1 2">
    <name type="scientific">Cellulomonas iranensis</name>
    <dbReference type="NCBI Taxonomy" id="76862"/>
    <lineage>
        <taxon>Bacteria</taxon>
        <taxon>Bacillati</taxon>
        <taxon>Actinomycetota</taxon>
        <taxon>Actinomycetes</taxon>
        <taxon>Micrococcales</taxon>
        <taxon>Cellulomonadaceae</taxon>
        <taxon>Cellulomonas</taxon>
    </lineage>
</organism>
<dbReference type="Proteomes" id="UP001240250">
    <property type="component" value="Unassembled WGS sequence"/>
</dbReference>
<reference evidence="1 2" key="1">
    <citation type="submission" date="2023-07" db="EMBL/GenBank/DDBJ databases">
        <title>Sequencing the genomes of 1000 actinobacteria strains.</title>
        <authorList>
            <person name="Klenk H.-P."/>
        </authorList>
    </citation>
    <scope>NUCLEOTIDE SEQUENCE [LARGE SCALE GENOMIC DNA]</scope>
    <source>
        <strain evidence="1 2">DSM 14785</strain>
    </source>
</reference>
<sequence>MGAWTERVAAACAAGEAAVTELLTTHSGLPGPRANLALLAAFGDVAPADLVVLLADADDEYLRSCGTAALGRLLLEHARAASPRAADAGAWRATLDARACDASWRVREAAAMAGQRLGAGEPAALVALADAWLRTGDPLPARAAVAALCEPALLRVPALRVAALDACARATDLLRAVPAAHRRDADVRTLRQALGYAWSVAVAGDPDAGLPAFVVLARDPDADVAWVVRENRKKKRLAALLA</sequence>
<protein>
    <recommendedName>
        <fullName evidence="3">HEAT repeat domain-containing protein</fullName>
    </recommendedName>
</protein>
<evidence type="ECO:0000313" key="2">
    <source>
        <dbReference type="Proteomes" id="UP001240250"/>
    </source>
</evidence>
<keyword evidence="2" id="KW-1185">Reference proteome</keyword>
<gene>
    <name evidence="1" type="ORF">JO380_000640</name>
</gene>
<accession>A0ABU0GFX5</accession>
<evidence type="ECO:0008006" key="3">
    <source>
        <dbReference type="Google" id="ProtNLM"/>
    </source>
</evidence>